<organism evidence="5 6">
    <name type="scientific">Abeliophyllum distichum</name>
    <dbReference type="NCBI Taxonomy" id="126358"/>
    <lineage>
        <taxon>Eukaryota</taxon>
        <taxon>Viridiplantae</taxon>
        <taxon>Streptophyta</taxon>
        <taxon>Embryophyta</taxon>
        <taxon>Tracheophyta</taxon>
        <taxon>Spermatophyta</taxon>
        <taxon>Magnoliopsida</taxon>
        <taxon>eudicotyledons</taxon>
        <taxon>Gunneridae</taxon>
        <taxon>Pentapetalae</taxon>
        <taxon>asterids</taxon>
        <taxon>lamiids</taxon>
        <taxon>Lamiales</taxon>
        <taxon>Oleaceae</taxon>
        <taxon>Forsythieae</taxon>
        <taxon>Abeliophyllum</taxon>
    </lineage>
</organism>
<evidence type="ECO:0000256" key="2">
    <source>
        <dbReference type="ARBA" id="ARBA00022679"/>
    </source>
</evidence>
<evidence type="ECO:0000256" key="3">
    <source>
        <dbReference type="ARBA" id="ARBA00023315"/>
    </source>
</evidence>
<evidence type="ECO:0000313" key="5">
    <source>
        <dbReference type="EMBL" id="KAL2506160.1"/>
    </source>
</evidence>
<dbReference type="EMBL" id="JBFOLK010000006">
    <property type="protein sequence ID" value="KAL2506160.1"/>
    <property type="molecule type" value="Genomic_DNA"/>
</dbReference>
<dbReference type="Pfam" id="PF02458">
    <property type="entry name" value="Transferase"/>
    <property type="match status" value="1"/>
</dbReference>
<keyword evidence="3" id="KW-0012">Acyltransferase</keyword>
<evidence type="ECO:0000313" key="6">
    <source>
        <dbReference type="Proteomes" id="UP001604336"/>
    </source>
</evidence>
<gene>
    <name evidence="5" type="ORF">Adt_21781</name>
</gene>
<name>A0ABD1T0C0_9LAMI</name>
<accession>A0ABD1T0C0</accession>
<evidence type="ECO:0000256" key="1">
    <source>
        <dbReference type="ARBA" id="ARBA00009861"/>
    </source>
</evidence>
<dbReference type="InterPro" id="IPR023213">
    <property type="entry name" value="CAT-like_dom_sf"/>
</dbReference>
<evidence type="ECO:0000256" key="4">
    <source>
        <dbReference type="SAM" id="MobiDB-lite"/>
    </source>
</evidence>
<comment type="similarity">
    <text evidence="1">Belongs to the plant acyltransferase family.</text>
</comment>
<reference evidence="6" key="1">
    <citation type="submission" date="2024-07" db="EMBL/GenBank/DDBJ databases">
        <title>Two chromosome-level genome assemblies of Korean endemic species Abeliophyllum distichum and Forsythia ovata (Oleaceae).</title>
        <authorList>
            <person name="Jang H."/>
        </authorList>
    </citation>
    <scope>NUCLEOTIDE SEQUENCE [LARGE SCALE GENOMIC DNA]</scope>
</reference>
<protein>
    <submittedName>
        <fullName evidence="5">HXXXD-type acyl-transferase family protein</fullName>
    </submittedName>
</protein>
<keyword evidence="2" id="KW-0808">Transferase</keyword>
<sequence>MDVHTTCATGLEIEKPGMRQVVVVLETCSKDQLSVYPSQLSSPKPSPARYRSWKKKTTKQFNALSEGVVAAHKKLMRIKRSGRRVKEIDGVSLPPERSDPESYLTGPQEVTKSCPPGGRRSISKTPSINVLAVLYYPSGLNIIGRLEESLAEILPQFYPLAGRYVKEKHLVDCSDQGAAYVEAQVDCQLLEIIGAGAKPEELNDLLPCQSFATEDATEPLLAIQVSKFKCGGLAIAGSISHRIADASSLGMFIAAWANACRGQNIEAISPCFDSPLFFPGKSFSAPDFGETGTRDIHIPIAKIVARRFVFDNKAISGLRAKLSTGKTGKRQPSRVQVVSALITKALVAVDGQTTYGQPRKLLISQLVSVRERTVPPVPNKFIRWNF</sequence>
<keyword evidence="6" id="KW-1185">Reference proteome</keyword>
<comment type="caution">
    <text evidence="5">The sequence shown here is derived from an EMBL/GenBank/DDBJ whole genome shotgun (WGS) entry which is preliminary data.</text>
</comment>
<dbReference type="PANTHER" id="PTHR31623">
    <property type="entry name" value="F21J9.9"/>
    <property type="match status" value="1"/>
</dbReference>
<proteinExistence type="inferred from homology"/>
<dbReference type="GO" id="GO:0016746">
    <property type="term" value="F:acyltransferase activity"/>
    <property type="evidence" value="ECO:0007669"/>
    <property type="project" value="UniProtKB-KW"/>
</dbReference>
<dbReference type="Proteomes" id="UP001604336">
    <property type="component" value="Unassembled WGS sequence"/>
</dbReference>
<feature type="region of interest" description="Disordered" evidence="4">
    <location>
        <begin position="90"/>
        <end position="119"/>
    </location>
</feature>
<dbReference type="Gene3D" id="3.30.559.10">
    <property type="entry name" value="Chloramphenicol acetyltransferase-like domain"/>
    <property type="match status" value="2"/>
</dbReference>
<dbReference type="PANTHER" id="PTHR31623:SF124">
    <property type="entry name" value="VINORINE SYNTHASE-RELATED"/>
    <property type="match status" value="1"/>
</dbReference>
<dbReference type="AlphaFoldDB" id="A0ABD1T0C0"/>